<sequence length="74" mass="7235">MSRGRGSGRGPPRSSGVTDGAGQLKAVFVLLVGLSGGSIALQSGASPPVIGAAILGGVAAGSALLWYLLWITTE</sequence>
<dbReference type="GeneID" id="63183100"/>
<evidence type="ECO:0000313" key="2">
    <source>
        <dbReference type="EMBL" id="QSW86201.1"/>
    </source>
</evidence>
<keyword evidence="1" id="KW-0812">Transmembrane</keyword>
<dbReference type="RefSeq" id="WP_207271337.1">
    <property type="nucleotide sequence ID" value="NZ_CP071463.1"/>
</dbReference>
<keyword evidence="3" id="KW-1185">Reference proteome</keyword>
<dbReference type="Proteomes" id="UP000663191">
    <property type="component" value="Chromosome"/>
</dbReference>
<dbReference type="KEGG" id="hlo:J0X27_05110"/>
<reference evidence="2 3" key="1">
    <citation type="journal article" date="2006" name="Int. J. Syst. Evol. Microbiol.">
        <title>Haloterrigena longa sp. nov. and Haloterrigena limicola sp. nov., extremely halophilic archaea isolated from a salt lake.</title>
        <authorList>
            <person name="Cui H.L."/>
            <person name="Tohty D."/>
            <person name="Zhou P.J."/>
            <person name="Liu S.J."/>
        </authorList>
    </citation>
    <scope>NUCLEOTIDE SEQUENCE [LARGE SCALE GENOMIC DNA]</scope>
    <source>
        <strain evidence="2 3">ABH32</strain>
    </source>
</reference>
<dbReference type="AlphaFoldDB" id="A0A8A2UBL0"/>
<protein>
    <submittedName>
        <fullName evidence="2">Uncharacterized protein</fullName>
    </submittedName>
</protein>
<keyword evidence="1" id="KW-1133">Transmembrane helix</keyword>
<dbReference type="OrthoDB" id="205804at2157"/>
<accession>A0A8A2UBL0</accession>
<name>A0A8A2UBL0_9EURY</name>
<dbReference type="EMBL" id="CP071463">
    <property type="protein sequence ID" value="QSW86201.1"/>
    <property type="molecule type" value="Genomic_DNA"/>
</dbReference>
<evidence type="ECO:0000256" key="1">
    <source>
        <dbReference type="SAM" id="Phobius"/>
    </source>
</evidence>
<feature type="transmembrane region" description="Helical" evidence="1">
    <location>
        <begin position="21"/>
        <end position="43"/>
    </location>
</feature>
<feature type="transmembrane region" description="Helical" evidence="1">
    <location>
        <begin position="49"/>
        <end position="70"/>
    </location>
</feature>
<keyword evidence="1" id="KW-0472">Membrane</keyword>
<evidence type="ECO:0000313" key="3">
    <source>
        <dbReference type="Proteomes" id="UP000663191"/>
    </source>
</evidence>
<proteinExistence type="predicted"/>
<organism evidence="2 3">
    <name type="scientific">Natrinema longum</name>
    <dbReference type="NCBI Taxonomy" id="370324"/>
    <lineage>
        <taxon>Archaea</taxon>
        <taxon>Methanobacteriati</taxon>
        <taxon>Methanobacteriota</taxon>
        <taxon>Stenosarchaea group</taxon>
        <taxon>Halobacteria</taxon>
        <taxon>Halobacteriales</taxon>
        <taxon>Natrialbaceae</taxon>
        <taxon>Natrinema</taxon>
    </lineage>
</organism>
<gene>
    <name evidence="2" type="ORF">J0X27_05110</name>
</gene>